<comment type="caution">
    <text evidence="1">The sequence shown here is derived from an EMBL/GenBank/DDBJ whole genome shotgun (WGS) entry which is preliminary data.</text>
</comment>
<evidence type="ECO:0000313" key="2">
    <source>
        <dbReference type="Proteomes" id="UP000637383"/>
    </source>
</evidence>
<proteinExistence type="predicted"/>
<organism evidence="1 2">
    <name type="scientific">Nostoc paludosum FACHB-159</name>
    <dbReference type="NCBI Taxonomy" id="2692908"/>
    <lineage>
        <taxon>Bacteria</taxon>
        <taxon>Bacillati</taxon>
        <taxon>Cyanobacteriota</taxon>
        <taxon>Cyanophyceae</taxon>
        <taxon>Nostocales</taxon>
        <taxon>Nostocaceae</taxon>
        <taxon>Nostoc</taxon>
    </lineage>
</organism>
<dbReference type="EMBL" id="JACJTU010000130">
    <property type="protein sequence ID" value="MBD2739872.1"/>
    <property type="molecule type" value="Genomic_DNA"/>
</dbReference>
<gene>
    <name evidence="1" type="ORF">H6H03_39615</name>
</gene>
<protein>
    <submittedName>
        <fullName evidence="1">Uncharacterized protein</fullName>
    </submittedName>
</protein>
<dbReference type="Proteomes" id="UP000637383">
    <property type="component" value="Unassembled WGS sequence"/>
</dbReference>
<feature type="non-terminal residue" evidence="1">
    <location>
        <position position="1"/>
    </location>
</feature>
<sequence length="82" mass="9584">PSESFYTRIEKRAVNHKPNLREFWLGSKRLPSIIEASNDSGIPAILIKKEGDFPAFWQKDSSFIETMEELYQRVKTKNQNLI</sequence>
<evidence type="ECO:0000313" key="1">
    <source>
        <dbReference type="EMBL" id="MBD2739872.1"/>
    </source>
</evidence>
<name>A0ABR8KQR1_9NOSO</name>
<keyword evidence="2" id="KW-1185">Reference proteome</keyword>
<reference evidence="1 2" key="1">
    <citation type="journal article" date="2020" name="ISME J.">
        <title>Comparative genomics reveals insights into cyanobacterial evolution and habitat adaptation.</title>
        <authorList>
            <person name="Chen M.Y."/>
            <person name="Teng W.K."/>
            <person name="Zhao L."/>
            <person name="Hu C.X."/>
            <person name="Zhou Y.K."/>
            <person name="Han B.P."/>
            <person name="Song L.R."/>
            <person name="Shu W.S."/>
        </authorList>
    </citation>
    <scope>NUCLEOTIDE SEQUENCE [LARGE SCALE GENOMIC DNA]</scope>
    <source>
        <strain evidence="1 2">FACHB-159</strain>
    </source>
</reference>
<accession>A0ABR8KQR1</accession>